<keyword evidence="3" id="KW-0813">Transport</keyword>
<name>A0ABW5DN99_9PROT</name>
<evidence type="ECO:0000256" key="2">
    <source>
        <dbReference type="ARBA" id="ARBA00011262"/>
    </source>
</evidence>
<evidence type="ECO:0000256" key="3">
    <source>
        <dbReference type="ARBA" id="ARBA00022448"/>
    </source>
</evidence>
<evidence type="ECO:0000256" key="4">
    <source>
        <dbReference type="ARBA" id="ARBA00022475"/>
    </source>
</evidence>
<evidence type="ECO:0000256" key="5">
    <source>
        <dbReference type="ARBA" id="ARBA00022519"/>
    </source>
</evidence>
<proteinExistence type="predicted"/>
<dbReference type="CDD" id="cd06579">
    <property type="entry name" value="TM_PBP1_transp_AraH_like"/>
    <property type="match status" value="1"/>
</dbReference>
<comment type="subunit">
    <text evidence="2">The complex is composed of two ATP-binding proteins (LsrA), two transmembrane proteins (LsrC and LsrD) and a solute-binding protein (LsrB).</text>
</comment>
<keyword evidence="13" id="KW-1185">Reference proteome</keyword>
<feature type="transmembrane region" description="Helical" evidence="11">
    <location>
        <begin position="293"/>
        <end position="309"/>
    </location>
</feature>
<sequence>MIAKLKQPWVLGLLACIGILIAGELVSPGFAAPRQIVGQLTIAAILGVAAAGQTLVILGGREGIDLSVGSLISLGAFVAGNAMDGQNGSIPYALLVTCGATFLIGIGNGIGITLLRIPPLVMTLGTTGVVTGLLTVLTRGVPSGRAAPLLQETVSQPLLFGLPGILWIWAALGIALALVLNRTSFGLRLFAVGANENVARHVGIRVALIRTLLYGLSGFFAGLAGVLVLGYTGTVFVGIGTSYVLPTVIAVVIGGTALAGGIGGYAGTMVGALLLVLLQSLLTTLAIPPHGRQVIFGLTLLGLLTLYGRQKALRS</sequence>
<accession>A0ABW5DN99</accession>
<dbReference type="Proteomes" id="UP001597295">
    <property type="component" value="Unassembled WGS sequence"/>
</dbReference>
<evidence type="ECO:0000256" key="1">
    <source>
        <dbReference type="ARBA" id="ARBA00004651"/>
    </source>
</evidence>
<feature type="transmembrane region" description="Helical" evidence="11">
    <location>
        <begin position="89"/>
        <end position="110"/>
    </location>
</feature>
<dbReference type="EMBL" id="JBHUIP010000003">
    <property type="protein sequence ID" value="MFD2261993.1"/>
    <property type="molecule type" value="Genomic_DNA"/>
</dbReference>
<keyword evidence="8 11" id="KW-0472">Membrane</keyword>
<keyword evidence="7 11" id="KW-1133">Transmembrane helix</keyword>
<feature type="transmembrane region" description="Helical" evidence="11">
    <location>
        <begin position="66"/>
        <end position="83"/>
    </location>
</feature>
<keyword evidence="6 11" id="KW-0812">Transmembrane</keyword>
<keyword evidence="5" id="KW-0997">Cell inner membrane</keyword>
<organism evidence="12 13">
    <name type="scientific">Lacibacterium aquatile</name>
    <dbReference type="NCBI Taxonomy" id="1168082"/>
    <lineage>
        <taxon>Bacteria</taxon>
        <taxon>Pseudomonadati</taxon>
        <taxon>Pseudomonadota</taxon>
        <taxon>Alphaproteobacteria</taxon>
        <taxon>Rhodospirillales</taxon>
        <taxon>Rhodospirillaceae</taxon>
    </lineage>
</organism>
<feature type="transmembrane region" description="Helical" evidence="11">
    <location>
        <begin position="41"/>
        <end position="59"/>
    </location>
</feature>
<evidence type="ECO:0000313" key="13">
    <source>
        <dbReference type="Proteomes" id="UP001597295"/>
    </source>
</evidence>
<feature type="transmembrane region" description="Helical" evidence="11">
    <location>
        <begin position="117"/>
        <end position="138"/>
    </location>
</feature>
<keyword evidence="4" id="KW-1003">Cell membrane</keyword>
<feature type="transmembrane region" description="Helical" evidence="11">
    <location>
        <begin position="243"/>
        <end position="262"/>
    </location>
</feature>
<comment type="subcellular location">
    <subcellularLocation>
        <location evidence="1">Cell membrane</location>
        <topology evidence="1">Multi-pass membrane protein</topology>
    </subcellularLocation>
</comment>
<gene>
    <name evidence="12" type="ORF">ACFSM5_03775</name>
</gene>
<evidence type="ECO:0000313" key="12">
    <source>
        <dbReference type="EMBL" id="MFD2261993.1"/>
    </source>
</evidence>
<feature type="transmembrane region" description="Helical" evidence="11">
    <location>
        <begin position="269"/>
        <end position="287"/>
    </location>
</feature>
<evidence type="ECO:0000256" key="6">
    <source>
        <dbReference type="ARBA" id="ARBA00022692"/>
    </source>
</evidence>
<dbReference type="PANTHER" id="PTHR32196:SF71">
    <property type="entry name" value="AUTOINDUCER 2 IMPORT SYSTEM PERMEASE PROTEIN LSRD"/>
    <property type="match status" value="1"/>
</dbReference>
<evidence type="ECO:0000256" key="9">
    <source>
        <dbReference type="ARBA" id="ARBA00025439"/>
    </source>
</evidence>
<evidence type="ECO:0000256" key="10">
    <source>
        <dbReference type="ARBA" id="ARBA00039381"/>
    </source>
</evidence>
<evidence type="ECO:0000256" key="11">
    <source>
        <dbReference type="SAM" id="Phobius"/>
    </source>
</evidence>
<reference evidence="13" key="1">
    <citation type="journal article" date="2019" name="Int. J. Syst. Evol. Microbiol.">
        <title>The Global Catalogue of Microorganisms (GCM) 10K type strain sequencing project: providing services to taxonomists for standard genome sequencing and annotation.</title>
        <authorList>
            <consortium name="The Broad Institute Genomics Platform"/>
            <consortium name="The Broad Institute Genome Sequencing Center for Infectious Disease"/>
            <person name="Wu L."/>
            <person name="Ma J."/>
        </authorList>
    </citation>
    <scope>NUCLEOTIDE SEQUENCE [LARGE SCALE GENOMIC DNA]</scope>
    <source>
        <strain evidence="13">CGMCC 1.19062</strain>
    </source>
</reference>
<dbReference type="Pfam" id="PF02653">
    <property type="entry name" value="BPD_transp_2"/>
    <property type="match status" value="1"/>
</dbReference>
<protein>
    <recommendedName>
        <fullName evidence="10">Autoinducer 2 import system permease protein LsrD</fullName>
    </recommendedName>
</protein>
<feature type="transmembrane region" description="Helical" evidence="11">
    <location>
        <begin position="212"/>
        <end position="231"/>
    </location>
</feature>
<comment type="function">
    <text evidence="9">Part of the ABC transporter complex LsrABCD involved in autoinducer 2 (AI-2) import. Probably responsible for the translocation of the substrate across the membrane.</text>
</comment>
<dbReference type="PANTHER" id="PTHR32196">
    <property type="entry name" value="ABC TRANSPORTER PERMEASE PROTEIN YPHD-RELATED-RELATED"/>
    <property type="match status" value="1"/>
</dbReference>
<evidence type="ECO:0000256" key="8">
    <source>
        <dbReference type="ARBA" id="ARBA00023136"/>
    </source>
</evidence>
<dbReference type="RefSeq" id="WP_379874903.1">
    <property type="nucleotide sequence ID" value="NZ_JBHUIP010000003.1"/>
</dbReference>
<feature type="transmembrane region" description="Helical" evidence="11">
    <location>
        <begin position="158"/>
        <end position="180"/>
    </location>
</feature>
<dbReference type="InterPro" id="IPR001851">
    <property type="entry name" value="ABC_transp_permease"/>
</dbReference>
<comment type="caution">
    <text evidence="12">The sequence shown here is derived from an EMBL/GenBank/DDBJ whole genome shotgun (WGS) entry which is preliminary data.</text>
</comment>
<evidence type="ECO:0000256" key="7">
    <source>
        <dbReference type="ARBA" id="ARBA00022989"/>
    </source>
</evidence>